<dbReference type="Proteomes" id="UP001595629">
    <property type="component" value="Unassembled WGS sequence"/>
</dbReference>
<gene>
    <name evidence="1" type="ORF">ACFORG_01590</name>
</gene>
<dbReference type="InterPro" id="IPR029465">
    <property type="entry name" value="ATPgrasp_TupA"/>
</dbReference>
<dbReference type="Pfam" id="PF14305">
    <property type="entry name" value="ATPgrasp_TupA"/>
    <property type="match status" value="1"/>
</dbReference>
<evidence type="ECO:0000313" key="2">
    <source>
        <dbReference type="Proteomes" id="UP001595629"/>
    </source>
</evidence>
<dbReference type="RefSeq" id="WP_386733622.1">
    <property type="nucleotide sequence ID" value="NZ_JBHRXI010000001.1"/>
</dbReference>
<name>A0ABV7TBS1_9RHOB</name>
<dbReference type="EMBL" id="JBHRXI010000001">
    <property type="protein sequence ID" value="MFC3612439.1"/>
    <property type="molecule type" value="Genomic_DNA"/>
</dbReference>
<evidence type="ECO:0000313" key="1">
    <source>
        <dbReference type="EMBL" id="MFC3612439.1"/>
    </source>
</evidence>
<reference evidence="2" key="1">
    <citation type="journal article" date="2019" name="Int. J. Syst. Evol. Microbiol.">
        <title>The Global Catalogue of Microorganisms (GCM) 10K type strain sequencing project: providing services to taxonomists for standard genome sequencing and annotation.</title>
        <authorList>
            <consortium name="The Broad Institute Genomics Platform"/>
            <consortium name="The Broad Institute Genome Sequencing Center for Infectious Disease"/>
            <person name="Wu L."/>
            <person name="Ma J."/>
        </authorList>
    </citation>
    <scope>NUCLEOTIDE SEQUENCE [LARGE SCALE GENOMIC DNA]</scope>
    <source>
        <strain evidence="2">KCTC 42911</strain>
    </source>
</reference>
<organism evidence="1 2">
    <name type="scientific">Lutimaribacter marinistellae</name>
    <dbReference type="NCBI Taxonomy" id="1820329"/>
    <lineage>
        <taxon>Bacteria</taxon>
        <taxon>Pseudomonadati</taxon>
        <taxon>Pseudomonadota</taxon>
        <taxon>Alphaproteobacteria</taxon>
        <taxon>Rhodobacterales</taxon>
        <taxon>Roseobacteraceae</taxon>
        <taxon>Lutimaribacter</taxon>
    </lineage>
</organism>
<comment type="caution">
    <text evidence="1">The sequence shown here is derived from an EMBL/GenBank/DDBJ whole genome shotgun (WGS) entry which is preliminary data.</text>
</comment>
<accession>A0ABV7TBS1</accession>
<keyword evidence="2" id="KW-1185">Reference proteome</keyword>
<proteinExistence type="predicted"/>
<sequence length="311" mass="35422">MEQRERDKKRLLPPFSTWVSEGASLPEWLSRSHMARGKSAPQPPSFAVQMDSWVRRSRIQEKLLGTDSTPRLLRRRAWASDWLTSRGWKTPEILSGPFALQDIAQHLEGLESGVIKPVNATNAWGVLPFVRTGPFEFQNLFDGERYRMSEVLERLHNPMQRYMFPNKWQIETLIAPKGEPNRVPDDFKVYAFAGEIALILQVRRHTSGNRYKFYDSEWNPVDTGKYPDTTDNDLPLPEVPESLCEVASKISSALPVPFCRIDLFEGSEGLAVGELTPEPGRYQAFSDSADLYLGAFFEWALAVQSLQQSDT</sequence>
<protein>
    <submittedName>
        <fullName evidence="1">ATP-grasp fold amidoligase family protein</fullName>
    </submittedName>
</protein>